<evidence type="ECO:0000313" key="2">
    <source>
        <dbReference type="Proteomes" id="UP000590442"/>
    </source>
</evidence>
<dbReference type="InterPro" id="IPR027417">
    <property type="entry name" value="P-loop_NTPase"/>
</dbReference>
<evidence type="ECO:0008006" key="3">
    <source>
        <dbReference type="Google" id="ProtNLM"/>
    </source>
</evidence>
<name>A0A846QSV0_9FLAO</name>
<reference evidence="1 2" key="1">
    <citation type="submission" date="2020-03" db="EMBL/GenBank/DDBJ databases">
        <title>Genomic Encyclopedia of Type Strains, Phase IV (KMG-IV): sequencing the most valuable type-strain genomes for metagenomic binning, comparative biology and taxonomic classification.</title>
        <authorList>
            <person name="Goeker M."/>
        </authorList>
    </citation>
    <scope>NUCLEOTIDE SEQUENCE [LARGE SCALE GENOMIC DNA]</scope>
    <source>
        <strain evidence="1 2">DSM 29762</strain>
    </source>
</reference>
<dbReference type="PANTHER" id="PTHR10704">
    <property type="entry name" value="CARBOHYDRATE SULFOTRANSFERASE"/>
    <property type="match status" value="1"/>
</dbReference>
<comment type="caution">
    <text evidence="1">The sequence shown here is derived from an EMBL/GenBank/DDBJ whole genome shotgun (WGS) entry which is preliminary data.</text>
</comment>
<dbReference type="InterPro" id="IPR051135">
    <property type="entry name" value="Gal/GlcNAc/GalNAc_ST"/>
</dbReference>
<dbReference type="GO" id="GO:0001517">
    <property type="term" value="F:N-acetylglucosamine 6-O-sulfotransferase activity"/>
    <property type="evidence" value="ECO:0007669"/>
    <property type="project" value="TreeGrafter"/>
</dbReference>
<protein>
    <recommendedName>
        <fullName evidence="3">Sulfotransferase</fullName>
    </recommendedName>
</protein>
<dbReference type="Proteomes" id="UP000590442">
    <property type="component" value="Unassembled WGS sequence"/>
</dbReference>
<accession>A0A846QSV0</accession>
<dbReference type="RefSeq" id="WP_167960965.1">
    <property type="nucleotide sequence ID" value="NZ_JAATJJ010000001.1"/>
</dbReference>
<gene>
    <name evidence="1" type="ORF">GGR42_000749</name>
</gene>
<evidence type="ECO:0000313" key="1">
    <source>
        <dbReference type="EMBL" id="NJB70287.1"/>
    </source>
</evidence>
<keyword evidence="2" id="KW-1185">Reference proteome</keyword>
<dbReference type="PANTHER" id="PTHR10704:SF44">
    <property type="entry name" value="LD35051P-RELATED"/>
    <property type="match status" value="1"/>
</dbReference>
<sequence length="303" mass="35119">MDKDKKIKVLYFAGSGRSGSTILNIILGNHPHIFGGGELQNMGQVYNANKICSCQSPLIHCEFWSSVVNDWSSKIEEDNITSGFKKWSEVEGVFSIKSWVKMYFGIGKKDAQFKEYLKSTSEFLRSVQQHSKKKVLVDISKNPLRAWALEENPDIDLRMVHLVRDGRAVTWSLKRTAERQNRKRPTWRAAMFWALINRMTNLVRSKVEHRTLVRYEDFIENPGLVLNQIGEMAEIDFTDIINNIDKNDDFRIDHVMAGNGIRKADTIKFETTKTDGWIKKLNSRSKNIFKILSYSSLKKFNYR</sequence>
<organism evidence="1 2">
    <name type="scientific">Saonia flava</name>
    <dbReference type="NCBI Taxonomy" id="523696"/>
    <lineage>
        <taxon>Bacteria</taxon>
        <taxon>Pseudomonadati</taxon>
        <taxon>Bacteroidota</taxon>
        <taxon>Flavobacteriia</taxon>
        <taxon>Flavobacteriales</taxon>
        <taxon>Flavobacteriaceae</taxon>
        <taxon>Saonia</taxon>
    </lineage>
</organism>
<dbReference type="EMBL" id="JAATJJ010000001">
    <property type="protein sequence ID" value="NJB70287.1"/>
    <property type="molecule type" value="Genomic_DNA"/>
</dbReference>
<dbReference type="GO" id="GO:0006790">
    <property type="term" value="P:sulfur compound metabolic process"/>
    <property type="evidence" value="ECO:0007669"/>
    <property type="project" value="TreeGrafter"/>
</dbReference>
<dbReference type="Gene3D" id="3.40.50.300">
    <property type="entry name" value="P-loop containing nucleotide triphosphate hydrolases"/>
    <property type="match status" value="1"/>
</dbReference>
<dbReference type="SUPFAM" id="SSF52540">
    <property type="entry name" value="P-loop containing nucleoside triphosphate hydrolases"/>
    <property type="match status" value="1"/>
</dbReference>
<dbReference type="GO" id="GO:0006044">
    <property type="term" value="P:N-acetylglucosamine metabolic process"/>
    <property type="evidence" value="ECO:0007669"/>
    <property type="project" value="TreeGrafter"/>
</dbReference>
<proteinExistence type="predicted"/>
<dbReference type="AlphaFoldDB" id="A0A846QSV0"/>